<dbReference type="EMBL" id="JACBZS010000002">
    <property type="protein sequence ID" value="NYI72711.1"/>
    <property type="molecule type" value="Genomic_DNA"/>
</dbReference>
<dbReference type="AlphaFoldDB" id="A0A7Z0IMK4"/>
<keyword evidence="3" id="KW-1185">Reference proteome</keyword>
<reference evidence="2 3" key="1">
    <citation type="submission" date="2020-07" db="EMBL/GenBank/DDBJ databases">
        <title>Sequencing the genomes of 1000 actinobacteria strains.</title>
        <authorList>
            <person name="Klenk H.-P."/>
        </authorList>
    </citation>
    <scope>NUCLEOTIDE SEQUENCE [LARGE SCALE GENOMIC DNA]</scope>
    <source>
        <strain evidence="2 3">DSM 103164</strain>
    </source>
</reference>
<evidence type="ECO:0000313" key="2">
    <source>
        <dbReference type="EMBL" id="NYI72711.1"/>
    </source>
</evidence>
<organism evidence="2 3">
    <name type="scientific">Naumannella cuiyingiana</name>
    <dbReference type="NCBI Taxonomy" id="1347891"/>
    <lineage>
        <taxon>Bacteria</taxon>
        <taxon>Bacillati</taxon>
        <taxon>Actinomycetota</taxon>
        <taxon>Actinomycetes</taxon>
        <taxon>Propionibacteriales</taxon>
        <taxon>Propionibacteriaceae</taxon>
        <taxon>Naumannella</taxon>
    </lineage>
</organism>
<name>A0A7Z0IMK4_9ACTN</name>
<sequence>MARWTRTETDTRPLPVGAEVDLDTVALFDTISRARGHRSRSVTLREAIDEYIDTHGHEAGLVPQEALFDAAG</sequence>
<gene>
    <name evidence="2" type="ORF">GGQ54_003325</name>
</gene>
<dbReference type="Pfam" id="PF01402">
    <property type="entry name" value="RHH_1"/>
    <property type="match status" value="1"/>
</dbReference>
<feature type="domain" description="Ribbon-helix-helix protein CopG" evidence="1">
    <location>
        <begin position="17"/>
        <end position="53"/>
    </location>
</feature>
<accession>A0A7Z0IMK4</accession>
<dbReference type="RefSeq" id="WP_179446688.1">
    <property type="nucleotide sequence ID" value="NZ_JACBZS010000002.1"/>
</dbReference>
<evidence type="ECO:0000259" key="1">
    <source>
        <dbReference type="Pfam" id="PF01402"/>
    </source>
</evidence>
<protein>
    <submittedName>
        <fullName evidence="2">Putative transcriptional regulator</fullName>
    </submittedName>
</protein>
<dbReference type="Proteomes" id="UP000527616">
    <property type="component" value="Unassembled WGS sequence"/>
</dbReference>
<evidence type="ECO:0000313" key="3">
    <source>
        <dbReference type="Proteomes" id="UP000527616"/>
    </source>
</evidence>
<comment type="caution">
    <text evidence="2">The sequence shown here is derived from an EMBL/GenBank/DDBJ whole genome shotgun (WGS) entry which is preliminary data.</text>
</comment>
<dbReference type="GO" id="GO:0006355">
    <property type="term" value="P:regulation of DNA-templated transcription"/>
    <property type="evidence" value="ECO:0007669"/>
    <property type="project" value="InterPro"/>
</dbReference>
<dbReference type="InterPro" id="IPR002145">
    <property type="entry name" value="CopG"/>
</dbReference>
<proteinExistence type="predicted"/>